<name>A0A420W0J5_9SPHI</name>
<dbReference type="Proteomes" id="UP000282423">
    <property type="component" value="Unassembled WGS sequence"/>
</dbReference>
<protein>
    <recommendedName>
        <fullName evidence="3">Heavy metal-binding domain-containing protein</fullName>
    </recommendedName>
</protein>
<dbReference type="SUPFAM" id="SSF117782">
    <property type="entry name" value="YbjQ-like"/>
    <property type="match status" value="1"/>
</dbReference>
<reference evidence="1 2" key="1">
    <citation type="submission" date="2018-10" db="EMBL/GenBank/DDBJ databases">
        <title>Sphingobacterium sp. M05W1-28.</title>
        <authorList>
            <person name="Cai H."/>
        </authorList>
    </citation>
    <scope>NUCLEOTIDE SEQUENCE [LARGE SCALE GENOMIC DNA]</scope>
    <source>
        <strain evidence="1 2">M05W1-28</strain>
    </source>
</reference>
<comment type="caution">
    <text evidence="1">The sequence shown here is derived from an EMBL/GenBank/DDBJ whole genome shotgun (WGS) entry which is preliminary data.</text>
</comment>
<sequence length="60" mass="6663">MQRILSELVKQRAQAIQVDAIIWLSVDIDEISGKGSQLFMITAVGTPVDLREVARVPVEK</sequence>
<dbReference type="RefSeq" id="WP_121123151.1">
    <property type="nucleotide sequence ID" value="NZ_RBWS01000006.1"/>
</dbReference>
<evidence type="ECO:0008006" key="3">
    <source>
        <dbReference type="Google" id="ProtNLM"/>
    </source>
</evidence>
<dbReference type="OrthoDB" id="9796448at2"/>
<evidence type="ECO:0000313" key="1">
    <source>
        <dbReference type="EMBL" id="RKO72105.1"/>
    </source>
</evidence>
<dbReference type="AlphaFoldDB" id="A0A420W0J5"/>
<dbReference type="EMBL" id="RBWS01000006">
    <property type="protein sequence ID" value="RKO72105.1"/>
    <property type="molecule type" value="Genomic_DNA"/>
</dbReference>
<evidence type="ECO:0000313" key="2">
    <source>
        <dbReference type="Proteomes" id="UP000282423"/>
    </source>
</evidence>
<accession>A0A420W0J5</accession>
<dbReference type="InterPro" id="IPR035439">
    <property type="entry name" value="UPF0145_dom_sf"/>
</dbReference>
<dbReference type="Gene3D" id="3.30.110.70">
    <property type="entry name" value="Hypothetical protein apc22750. Chain B"/>
    <property type="match status" value="1"/>
</dbReference>
<keyword evidence="2" id="KW-1185">Reference proteome</keyword>
<proteinExistence type="predicted"/>
<organism evidence="1 2">
    <name type="scientific">Sphingobacterium puteale</name>
    <dbReference type="NCBI Taxonomy" id="2420510"/>
    <lineage>
        <taxon>Bacteria</taxon>
        <taxon>Pseudomonadati</taxon>
        <taxon>Bacteroidota</taxon>
        <taxon>Sphingobacteriia</taxon>
        <taxon>Sphingobacteriales</taxon>
        <taxon>Sphingobacteriaceae</taxon>
        <taxon>Sphingobacterium</taxon>
    </lineage>
</organism>
<gene>
    <name evidence="1" type="ORF">D7322_08395</name>
</gene>